<feature type="transmembrane region" description="Helical" evidence="1">
    <location>
        <begin position="59"/>
        <end position="84"/>
    </location>
</feature>
<accession>A0A380A247</accession>
<reference evidence="2 3" key="1">
    <citation type="submission" date="2018-06" db="EMBL/GenBank/DDBJ databases">
        <authorList>
            <consortium name="Pathogen Informatics"/>
            <person name="Doyle S."/>
        </authorList>
    </citation>
    <scope>NUCLEOTIDE SEQUENCE [LARGE SCALE GENOMIC DNA]</scope>
    <source>
        <strain evidence="2 3">NCTC10211</strain>
    </source>
</reference>
<evidence type="ECO:0000313" key="2">
    <source>
        <dbReference type="EMBL" id="SUI73092.1"/>
    </source>
</evidence>
<keyword evidence="1" id="KW-0472">Membrane</keyword>
<organism evidence="2 3">
    <name type="scientific">Serratia marcescens</name>
    <dbReference type="NCBI Taxonomy" id="615"/>
    <lineage>
        <taxon>Bacteria</taxon>
        <taxon>Pseudomonadati</taxon>
        <taxon>Pseudomonadota</taxon>
        <taxon>Gammaproteobacteria</taxon>
        <taxon>Enterobacterales</taxon>
        <taxon>Yersiniaceae</taxon>
        <taxon>Serratia</taxon>
    </lineage>
</organism>
<proteinExistence type="predicted"/>
<evidence type="ECO:0000313" key="3">
    <source>
        <dbReference type="Proteomes" id="UP000254765"/>
    </source>
</evidence>
<keyword evidence="1" id="KW-1133">Transmembrane helix</keyword>
<evidence type="ECO:0000256" key="1">
    <source>
        <dbReference type="SAM" id="Phobius"/>
    </source>
</evidence>
<dbReference type="InterPro" id="IPR010090">
    <property type="entry name" value="Phage_tape_meas"/>
</dbReference>
<dbReference type="AlphaFoldDB" id="A0A380A247"/>
<gene>
    <name evidence="2" type="ORF">NCTC10211_04564</name>
</gene>
<sequence length="169" mass="17958">MSNNLGGDLSNLGSAWEGLQIEISDTVKGPLRELVQWFDDVISRISVWVKENPRLAQSILLTAGAVTALVAALGIASLATGLLIGPLAKLRLGFTLLTGGRGLMGTVSALRGFVGAGGNAMARVSGWSRVLTSLSGGVRGLQGSLATLRSMLMAYLWRRRQRWVHWCVA</sequence>
<protein>
    <submittedName>
        <fullName evidence="2">Phage tail tape measure protein, TP901 family, core region</fullName>
    </submittedName>
</protein>
<dbReference type="NCBIfam" id="TIGR01760">
    <property type="entry name" value="tape_meas_TP901"/>
    <property type="match status" value="1"/>
</dbReference>
<keyword evidence="1" id="KW-0812">Transmembrane</keyword>
<dbReference type="Proteomes" id="UP000254765">
    <property type="component" value="Unassembled WGS sequence"/>
</dbReference>
<name>A0A380A247_SERMA</name>
<dbReference type="EMBL" id="UGYK01000002">
    <property type="protein sequence ID" value="SUI73092.1"/>
    <property type="molecule type" value="Genomic_DNA"/>
</dbReference>